<organism evidence="7 8">
    <name type="scientific">Nicotiana attenuata</name>
    <name type="common">Coyote tobacco</name>
    <dbReference type="NCBI Taxonomy" id="49451"/>
    <lineage>
        <taxon>Eukaryota</taxon>
        <taxon>Viridiplantae</taxon>
        <taxon>Streptophyta</taxon>
        <taxon>Embryophyta</taxon>
        <taxon>Tracheophyta</taxon>
        <taxon>Spermatophyta</taxon>
        <taxon>Magnoliopsida</taxon>
        <taxon>eudicotyledons</taxon>
        <taxon>Gunneridae</taxon>
        <taxon>Pentapetalae</taxon>
        <taxon>asterids</taxon>
        <taxon>lamiids</taxon>
        <taxon>Solanales</taxon>
        <taxon>Solanaceae</taxon>
        <taxon>Nicotianoideae</taxon>
        <taxon>Nicotianeae</taxon>
        <taxon>Nicotiana</taxon>
    </lineage>
</organism>
<dbReference type="Proteomes" id="UP000187609">
    <property type="component" value="Unassembled WGS sequence"/>
</dbReference>
<feature type="non-terminal residue" evidence="7">
    <location>
        <position position="1"/>
    </location>
</feature>
<name>A0A1J6IJG7_NICAT</name>
<dbReference type="PANTHER" id="PTHR31232:SF172">
    <property type="entry name" value="S-PROTEIN HOMOLOG"/>
    <property type="match status" value="1"/>
</dbReference>
<comment type="similarity">
    <text evidence="2 6">Belongs to the plant self-incompatibility (S1) protein family.</text>
</comment>
<dbReference type="PANTHER" id="PTHR31232">
    <property type="match status" value="1"/>
</dbReference>
<proteinExistence type="inferred from homology"/>
<accession>A0A1J6IJG7</accession>
<evidence type="ECO:0000313" key="8">
    <source>
        <dbReference type="Proteomes" id="UP000187609"/>
    </source>
</evidence>
<feature type="signal peptide" evidence="6">
    <location>
        <begin position="1"/>
        <end position="18"/>
    </location>
</feature>
<keyword evidence="4 6" id="KW-0964">Secreted</keyword>
<evidence type="ECO:0000256" key="3">
    <source>
        <dbReference type="ARBA" id="ARBA00022471"/>
    </source>
</evidence>
<comment type="subcellular location">
    <subcellularLocation>
        <location evidence="1 6">Secreted</location>
    </subcellularLocation>
</comment>
<dbReference type="OMA" id="NDCSAND"/>
<evidence type="ECO:0000313" key="7">
    <source>
        <dbReference type="EMBL" id="OIT04436.1"/>
    </source>
</evidence>
<sequence length="143" mass="17081">LINIFFLLLITPLDLSIARKCIFSSKYVVHIINKLPSRSSKLEIHCASKDNDLGYHNLTTNQDFNWSFCETFLNKTLFFCHFWWGLKEKKFDVFNDPYTCVKGSGNPNVLTNCKWEVRKDGFYLEQYNNVNDTYYMYHYLEWS</sequence>
<keyword evidence="5 6" id="KW-0732">Signal</keyword>
<comment type="caution">
    <text evidence="7">The sequence shown here is derived from an EMBL/GenBank/DDBJ whole genome shotgun (WGS) entry which is preliminary data.</text>
</comment>
<protein>
    <recommendedName>
        <fullName evidence="6">S-protein homolog</fullName>
    </recommendedName>
</protein>
<dbReference type="Pfam" id="PF05938">
    <property type="entry name" value="Self-incomp_S1"/>
    <property type="match status" value="1"/>
</dbReference>
<evidence type="ECO:0000256" key="2">
    <source>
        <dbReference type="ARBA" id="ARBA00005581"/>
    </source>
</evidence>
<evidence type="ECO:0000256" key="5">
    <source>
        <dbReference type="ARBA" id="ARBA00022729"/>
    </source>
</evidence>
<feature type="chain" id="PRO_5025087166" description="S-protein homolog" evidence="6">
    <location>
        <begin position="19"/>
        <end position="143"/>
    </location>
</feature>
<dbReference type="InterPro" id="IPR010264">
    <property type="entry name" value="Self-incomp_S1"/>
</dbReference>
<gene>
    <name evidence="7" type="ORF">A4A49_65234</name>
</gene>
<dbReference type="GO" id="GO:0060320">
    <property type="term" value="P:rejection of self pollen"/>
    <property type="evidence" value="ECO:0007669"/>
    <property type="project" value="UniProtKB-KW"/>
</dbReference>
<dbReference type="EMBL" id="MJEQ01037185">
    <property type="protein sequence ID" value="OIT04436.1"/>
    <property type="molecule type" value="Genomic_DNA"/>
</dbReference>
<evidence type="ECO:0000256" key="6">
    <source>
        <dbReference type="RuleBase" id="RU367044"/>
    </source>
</evidence>
<evidence type="ECO:0000256" key="1">
    <source>
        <dbReference type="ARBA" id="ARBA00004613"/>
    </source>
</evidence>
<reference evidence="7" key="1">
    <citation type="submission" date="2016-11" db="EMBL/GenBank/DDBJ databases">
        <title>The genome of Nicotiana attenuata.</title>
        <authorList>
            <person name="Xu S."/>
            <person name="Brockmoeller T."/>
            <person name="Gaquerel E."/>
            <person name="Navarro A."/>
            <person name="Kuhl H."/>
            <person name="Gase K."/>
            <person name="Ling Z."/>
            <person name="Zhou W."/>
            <person name="Kreitzer C."/>
            <person name="Stanke M."/>
            <person name="Tang H."/>
            <person name="Lyons E."/>
            <person name="Pandey P."/>
            <person name="Pandey S.P."/>
            <person name="Timmermann B."/>
            <person name="Baldwin I.T."/>
        </authorList>
    </citation>
    <scope>NUCLEOTIDE SEQUENCE [LARGE SCALE GENOMIC DNA]</scope>
    <source>
        <strain evidence="7">UT</strain>
    </source>
</reference>
<evidence type="ECO:0000256" key="4">
    <source>
        <dbReference type="ARBA" id="ARBA00022525"/>
    </source>
</evidence>
<dbReference type="AlphaFoldDB" id="A0A1J6IJG7"/>
<dbReference type="GO" id="GO:0005576">
    <property type="term" value="C:extracellular region"/>
    <property type="evidence" value="ECO:0007669"/>
    <property type="project" value="UniProtKB-SubCell"/>
</dbReference>
<keyword evidence="3 6" id="KW-0713">Self-incompatibility</keyword>
<keyword evidence="8" id="KW-1185">Reference proteome</keyword>